<evidence type="ECO:0000313" key="3">
    <source>
        <dbReference type="EMBL" id="QUH28234.1"/>
    </source>
</evidence>
<dbReference type="AlphaFoldDB" id="A0A8J8M8D0"/>
<dbReference type="PANTHER" id="PTHR41287:SF1">
    <property type="entry name" value="PROTEIN YMFN"/>
    <property type="match status" value="1"/>
</dbReference>
<protein>
    <submittedName>
        <fullName evidence="3">Terminase large subunit</fullName>
    </submittedName>
</protein>
<dbReference type="Gene3D" id="3.40.50.300">
    <property type="entry name" value="P-loop containing nucleotide triphosphate hydrolases"/>
    <property type="match status" value="1"/>
</dbReference>
<accession>A0A8J8M8D0</accession>
<dbReference type="PANTHER" id="PTHR41287">
    <property type="match status" value="1"/>
</dbReference>
<dbReference type="Pfam" id="PF03354">
    <property type="entry name" value="TerL_ATPase"/>
    <property type="match status" value="1"/>
</dbReference>
<dbReference type="Pfam" id="PF20441">
    <property type="entry name" value="TerL_nuclease"/>
    <property type="match status" value="1"/>
</dbReference>
<sequence length="575" mass="66822">MANINLSLNTIDDEHSYLLEYYNKAIKGFESLNYAPVDIKNLIKKGEIVIIGRELMTCLENLINDLDNPDYYYDISVSELRTEFIETFCKHTKSPFYGKPFILELWEKALIEVIYSFRWSDTKLRRFKKVILLIGRKNGKSAICGALSMAEFMCGNGGSDLICSSNDDNQASIIYDEINTMREIFDPKEKRTHKNQKGMFNLINRSSIKKLSDRTRNKEGRNIDFAILDESHEMKDNIIAKSIEQSQSTKDEPLFINITTEGFINDGYLDEELKYGREVLNGEREDPDILVWLYTQDSEEEIFQDEISWYKANPNLGVCKKEAYLVSQIRSAQAKRSDRVFVLAKDFNVKQTSAAKWLEEADISNDATFDYEEFRGCFGFSGTDLSETTDLTSSKVLIMKPNSNKKYIISKYFIPESKLNSKEAPYKEWVEAGYITKSEGNDIDYSKITQWHEELWKKYKIRIFKAGCDKWNAKYWRKEMDEKLDIDVENVPMDKYTLSNPMKSVEADFKDGLIIYNSNPVDRWCLLNTCLKVDKEGLIYPIKSSDATQRIDGSVTLIILYVLLKRYRTEYMNII</sequence>
<proteinExistence type="predicted"/>
<evidence type="ECO:0000259" key="1">
    <source>
        <dbReference type="Pfam" id="PF03354"/>
    </source>
</evidence>
<dbReference type="RefSeq" id="WP_212692487.1">
    <property type="nucleotide sequence ID" value="NZ_CP058561.1"/>
</dbReference>
<feature type="domain" description="Terminase large subunit-like endonuclease" evidence="2">
    <location>
        <begin position="289"/>
        <end position="561"/>
    </location>
</feature>
<dbReference type="GO" id="GO:0004519">
    <property type="term" value="F:endonuclease activity"/>
    <property type="evidence" value="ECO:0007669"/>
    <property type="project" value="InterPro"/>
</dbReference>
<evidence type="ECO:0000313" key="4">
    <source>
        <dbReference type="Proteomes" id="UP000677305"/>
    </source>
</evidence>
<dbReference type="KEGG" id="vgu:HYG85_04605"/>
<name>A0A8J8M8D0_9FIRM</name>
<dbReference type="Proteomes" id="UP000677305">
    <property type="component" value="Chromosome"/>
</dbReference>
<dbReference type="InterPro" id="IPR046462">
    <property type="entry name" value="TerL_nuclease"/>
</dbReference>
<feature type="domain" description="Terminase large subunit-like ATPase" evidence="1">
    <location>
        <begin position="106"/>
        <end position="276"/>
    </location>
</feature>
<dbReference type="InterPro" id="IPR046461">
    <property type="entry name" value="TerL_ATPase"/>
</dbReference>
<reference evidence="3 4" key="1">
    <citation type="submission" date="2020-07" db="EMBL/GenBank/DDBJ databases">
        <title>Vallitalea guaymasensis genome.</title>
        <authorList>
            <person name="Postec A."/>
        </authorList>
    </citation>
    <scope>NUCLEOTIDE SEQUENCE [LARGE SCALE GENOMIC DNA]</scope>
    <source>
        <strain evidence="3 4">Ra1766G1</strain>
    </source>
</reference>
<organism evidence="3 4">
    <name type="scientific">Vallitalea guaymasensis</name>
    <dbReference type="NCBI Taxonomy" id="1185412"/>
    <lineage>
        <taxon>Bacteria</taxon>
        <taxon>Bacillati</taxon>
        <taxon>Bacillota</taxon>
        <taxon>Clostridia</taxon>
        <taxon>Lachnospirales</taxon>
        <taxon>Vallitaleaceae</taxon>
        <taxon>Vallitalea</taxon>
    </lineage>
</organism>
<dbReference type="InterPro" id="IPR005021">
    <property type="entry name" value="Terminase_largesu-like"/>
</dbReference>
<gene>
    <name evidence="3" type="ORF">HYG85_04605</name>
</gene>
<evidence type="ECO:0000259" key="2">
    <source>
        <dbReference type="Pfam" id="PF20441"/>
    </source>
</evidence>
<dbReference type="InterPro" id="IPR027417">
    <property type="entry name" value="P-loop_NTPase"/>
</dbReference>
<keyword evidence="4" id="KW-1185">Reference proteome</keyword>
<dbReference type="EMBL" id="CP058561">
    <property type="protein sequence ID" value="QUH28234.1"/>
    <property type="molecule type" value="Genomic_DNA"/>
</dbReference>